<dbReference type="OrthoDB" id="10542569at2759"/>
<accession>A0A5N5SVS1</accession>
<evidence type="ECO:0000313" key="2">
    <source>
        <dbReference type="EMBL" id="KAB7498326.1"/>
    </source>
</evidence>
<sequence length="338" mass="38248">MRLSQRFPLGRFIVIRRRRRSKTKGKAKGKGKGKGNNKSRTKKNQSSKLYEASTTPDDVKDIERVEVMECSPKHILDVSAVKDVEFKDPLEETASSKCSVQNNECILKSSLPSEDKIDVEEKKKPKNTKKKTKGGKSSKQRKKKSVPPPFVSPAALLEVKMEEVEPKSEVVDSPDVNETIGPEDIMAKCEVSFVEAPSEAVIILEPLPKKVIEEAMRGFYLVEDDTDEDSVASAYEDDPSWNYRSRKKRKAKDAFVDVRKKESIVKGGGSNKVKKKKYSIPPWPARVIEQNFIMYKCSLCPYKSKRLDHMKNHLVKHSNAKFMIMGNTFIGLSFPGYT</sequence>
<dbReference type="EMBL" id="SEYY01019376">
    <property type="protein sequence ID" value="KAB7498326.1"/>
    <property type="molecule type" value="Genomic_DNA"/>
</dbReference>
<evidence type="ECO:0000313" key="3">
    <source>
        <dbReference type="Proteomes" id="UP000326759"/>
    </source>
</evidence>
<proteinExistence type="predicted"/>
<comment type="caution">
    <text evidence="2">The sequence shown here is derived from an EMBL/GenBank/DDBJ whole genome shotgun (WGS) entry which is preliminary data.</text>
</comment>
<gene>
    <name evidence="2" type="ORF">Anas_09953</name>
</gene>
<dbReference type="Proteomes" id="UP000326759">
    <property type="component" value="Unassembled WGS sequence"/>
</dbReference>
<organism evidence="2 3">
    <name type="scientific">Armadillidium nasatum</name>
    <dbReference type="NCBI Taxonomy" id="96803"/>
    <lineage>
        <taxon>Eukaryota</taxon>
        <taxon>Metazoa</taxon>
        <taxon>Ecdysozoa</taxon>
        <taxon>Arthropoda</taxon>
        <taxon>Crustacea</taxon>
        <taxon>Multicrustacea</taxon>
        <taxon>Malacostraca</taxon>
        <taxon>Eumalacostraca</taxon>
        <taxon>Peracarida</taxon>
        <taxon>Isopoda</taxon>
        <taxon>Oniscidea</taxon>
        <taxon>Crinocheta</taxon>
        <taxon>Armadillidiidae</taxon>
        <taxon>Armadillidium</taxon>
    </lineage>
</organism>
<feature type="compositionally biased region" description="Basic residues" evidence="1">
    <location>
        <begin position="124"/>
        <end position="145"/>
    </location>
</feature>
<feature type="compositionally biased region" description="Basic residues" evidence="1">
    <location>
        <begin position="17"/>
        <end position="45"/>
    </location>
</feature>
<feature type="region of interest" description="Disordered" evidence="1">
    <location>
        <begin position="17"/>
        <end position="58"/>
    </location>
</feature>
<keyword evidence="3" id="KW-1185">Reference proteome</keyword>
<reference evidence="2 3" key="1">
    <citation type="journal article" date="2019" name="PLoS Biol.">
        <title>Sex chromosomes control vertical transmission of feminizing Wolbachia symbionts in an isopod.</title>
        <authorList>
            <person name="Becking T."/>
            <person name="Chebbi M.A."/>
            <person name="Giraud I."/>
            <person name="Moumen B."/>
            <person name="Laverre T."/>
            <person name="Caubet Y."/>
            <person name="Peccoud J."/>
            <person name="Gilbert C."/>
            <person name="Cordaux R."/>
        </authorList>
    </citation>
    <scope>NUCLEOTIDE SEQUENCE [LARGE SCALE GENOMIC DNA]</scope>
    <source>
        <strain evidence="2">ANa2</strain>
        <tissue evidence="2">Whole body excluding digestive tract and cuticle</tissue>
    </source>
</reference>
<protein>
    <submittedName>
        <fullName evidence="2">Uncharacterized protein</fullName>
    </submittedName>
</protein>
<evidence type="ECO:0000256" key="1">
    <source>
        <dbReference type="SAM" id="MobiDB-lite"/>
    </source>
</evidence>
<feature type="compositionally biased region" description="Polar residues" evidence="1">
    <location>
        <begin position="46"/>
        <end position="56"/>
    </location>
</feature>
<dbReference type="AlphaFoldDB" id="A0A5N5SVS1"/>
<name>A0A5N5SVS1_9CRUS</name>
<feature type="region of interest" description="Disordered" evidence="1">
    <location>
        <begin position="116"/>
        <end position="154"/>
    </location>
</feature>